<dbReference type="RefSeq" id="XP_071933431.1">
    <property type="nucleotide sequence ID" value="XM_072077330.1"/>
</dbReference>
<evidence type="ECO:0000256" key="9">
    <source>
        <dbReference type="ARBA" id="ARBA00022801"/>
    </source>
</evidence>
<evidence type="ECO:0000256" key="15">
    <source>
        <dbReference type="RuleBase" id="RU003814"/>
    </source>
</evidence>
<reference evidence="19" key="1">
    <citation type="submission" date="2025-08" db="UniProtKB">
        <authorList>
            <consortium name="RefSeq"/>
        </authorList>
    </citation>
    <scope>IDENTIFICATION</scope>
    <source>
        <tissue evidence="19">Leaves</tissue>
    </source>
</reference>
<evidence type="ECO:0000256" key="10">
    <source>
        <dbReference type="ARBA" id="ARBA00022917"/>
    </source>
</evidence>
<keyword evidence="3" id="KW-0963">Cytoplasm</keyword>
<evidence type="ECO:0000256" key="13">
    <source>
        <dbReference type="ARBA" id="ARBA00044228"/>
    </source>
</evidence>
<dbReference type="Pfam" id="PF17917">
    <property type="entry name" value="RT_RNaseH"/>
    <property type="match status" value="1"/>
</dbReference>
<dbReference type="Pfam" id="PF01008">
    <property type="entry name" value="IF-2B"/>
    <property type="match status" value="1"/>
</dbReference>
<accession>A0ABM4WNS4</accession>
<evidence type="ECO:0000313" key="19">
    <source>
        <dbReference type="RefSeq" id="XP_071933431.1"/>
    </source>
</evidence>
<keyword evidence="8" id="KW-0255">Endonuclease</keyword>
<evidence type="ECO:0000256" key="7">
    <source>
        <dbReference type="ARBA" id="ARBA00022722"/>
    </source>
</evidence>
<gene>
    <name evidence="19" type="primary">LOC140036056</name>
</gene>
<keyword evidence="18" id="KW-1185">Reference proteome</keyword>
<evidence type="ECO:0000256" key="4">
    <source>
        <dbReference type="ARBA" id="ARBA00022540"/>
    </source>
</evidence>
<evidence type="ECO:0000256" key="11">
    <source>
        <dbReference type="ARBA" id="ARBA00022918"/>
    </source>
</evidence>
<evidence type="ECO:0000256" key="12">
    <source>
        <dbReference type="ARBA" id="ARBA00044122"/>
    </source>
</evidence>
<keyword evidence="5" id="KW-0808">Transferase</keyword>
<dbReference type="InterPro" id="IPR051855">
    <property type="entry name" value="eIF2B_beta_subunit"/>
</dbReference>
<dbReference type="InterPro" id="IPR041373">
    <property type="entry name" value="RT_RNaseH"/>
</dbReference>
<dbReference type="PANTHER" id="PTHR45859:SF1">
    <property type="entry name" value="TRANSLATION INITIATION FACTOR EIF-2B SUBUNIT BETA"/>
    <property type="match status" value="1"/>
</dbReference>
<keyword evidence="9" id="KW-0378">Hydrolase</keyword>
<dbReference type="Gene3D" id="3.40.50.10470">
    <property type="entry name" value="Translation initiation factor eif-2b, domain 2"/>
    <property type="match status" value="1"/>
</dbReference>
<evidence type="ECO:0000256" key="16">
    <source>
        <dbReference type="SAM" id="MobiDB-lite"/>
    </source>
</evidence>
<dbReference type="Proteomes" id="UP001652660">
    <property type="component" value="Chromosome 2c"/>
</dbReference>
<comment type="similarity">
    <text evidence="2 15">Belongs to the eIF-2B alpha/beta/delta subunits family.</text>
</comment>
<feature type="region of interest" description="Disordered" evidence="16">
    <location>
        <begin position="149"/>
        <end position="175"/>
    </location>
</feature>
<comment type="subcellular location">
    <subcellularLocation>
        <location evidence="1">Cytoplasm</location>
        <location evidence="1">Cytosol</location>
    </subcellularLocation>
</comment>
<dbReference type="PANTHER" id="PTHR45859">
    <property type="entry name" value="TRANSLATION INITIATION FACTOR EIF-2B SUBUNIT BETA"/>
    <property type="match status" value="1"/>
</dbReference>
<sequence length="358" mass="38909">MYLSVKEASMSCALGQHDETGRKERAIYYLNKKFTDYEARYKVLENTCLALTWASKGLYHYMLNYTTMLKKLAVGNVVRRVLHIIREEDLSLTAAAIGGLSLSAGSDDEDDVGHDEHPALSAAAVAAAARSTLRPPSLQTLLEDVPHTAAVPHTSSSGGDSEGKSKSADKNSSTKRLKHNVIEAVNELIQDIVTCHEQIAEQAVEHIHQNEVILTLGSSRTVVEFLCAAKEKKRSFRVFVAEGAPRYQGHTLAKELVTRGLQTTVITDSAVFAMISRVNMVIVGAHAVMANGGVIAPVGLNMVALAAQRHAVPFVVLAGIHKVCWCQNSVQAINYKINLINLQRMDVVTTACSSFQSE</sequence>
<keyword evidence="7" id="KW-0540">Nuclease</keyword>
<evidence type="ECO:0000256" key="6">
    <source>
        <dbReference type="ARBA" id="ARBA00022695"/>
    </source>
</evidence>
<proteinExistence type="inferred from homology"/>
<evidence type="ECO:0000256" key="1">
    <source>
        <dbReference type="ARBA" id="ARBA00004514"/>
    </source>
</evidence>
<dbReference type="SUPFAM" id="SSF100950">
    <property type="entry name" value="NagB/RpiA/CoA transferase-like"/>
    <property type="match status" value="1"/>
</dbReference>
<feature type="domain" description="Reverse transcriptase RNase H-like" evidence="17">
    <location>
        <begin position="7"/>
        <end position="66"/>
    </location>
</feature>
<protein>
    <recommendedName>
        <fullName evidence="12">Translation initiation factor eIF2B subunit beta</fullName>
    </recommendedName>
    <alternativeName>
        <fullName evidence="13">eIF2B GDP-GTP exchange factor subunit beta</fullName>
    </alternativeName>
</protein>
<comment type="subunit">
    <text evidence="14">Component of the translation initiation factor 2B (eIF2B) complex which is a heterodecamer of two sets of five different subunits: alpha, beta, gamma, delta and epsilon. Subunits alpha, beta and delta comprise a regulatory subcomplex and subunits epsilon and gamma comprise a catalytic subcomplex. Within the complex, the hexameric regulatory complex resides at the center, with the two heterodimeric catalytic subcomplexes bound on opposite sides.</text>
</comment>
<keyword evidence="4" id="KW-0396">Initiation factor</keyword>
<evidence type="ECO:0000256" key="2">
    <source>
        <dbReference type="ARBA" id="ARBA00007251"/>
    </source>
</evidence>
<keyword evidence="10" id="KW-0648">Protein biosynthesis</keyword>
<dbReference type="InterPro" id="IPR000649">
    <property type="entry name" value="IF-2B-related"/>
</dbReference>
<keyword evidence="6" id="KW-0548">Nucleotidyltransferase</keyword>
<dbReference type="InterPro" id="IPR037171">
    <property type="entry name" value="NagB/RpiA_transferase-like"/>
</dbReference>
<evidence type="ECO:0000313" key="18">
    <source>
        <dbReference type="Proteomes" id="UP001652660"/>
    </source>
</evidence>
<keyword evidence="11" id="KW-0695">RNA-directed DNA polymerase</keyword>
<evidence type="ECO:0000256" key="14">
    <source>
        <dbReference type="ARBA" id="ARBA00046432"/>
    </source>
</evidence>
<dbReference type="GeneID" id="140036056"/>
<evidence type="ECO:0000256" key="3">
    <source>
        <dbReference type="ARBA" id="ARBA00022490"/>
    </source>
</evidence>
<evidence type="ECO:0000256" key="8">
    <source>
        <dbReference type="ARBA" id="ARBA00022759"/>
    </source>
</evidence>
<dbReference type="InterPro" id="IPR042529">
    <property type="entry name" value="IF_2B-like_C"/>
</dbReference>
<evidence type="ECO:0000259" key="17">
    <source>
        <dbReference type="Pfam" id="PF17917"/>
    </source>
</evidence>
<organism evidence="18 19">
    <name type="scientific">Coffea arabica</name>
    <name type="common">Arabian coffee</name>
    <dbReference type="NCBI Taxonomy" id="13443"/>
    <lineage>
        <taxon>Eukaryota</taxon>
        <taxon>Viridiplantae</taxon>
        <taxon>Streptophyta</taxon>
        <taxon>Embryophyta</taxon>
        <taxon>Tracheophyta</taxon>
        <taxon>Spermatophyta</taxon>
        <taxon>Magnoliopsida</taxon>
        <taxon>eudicotyledons</taxon>
        <taxon>Gunneridae</taxon>
        <taxon>Pentapetalae</taxon>
        <taxon>asterids</taxon>
        <taxon>lamiids</taxon>
        <taxon>Gentianales</taxon>
        <taxon>Rubiaceae</taxon>
        <taxon>Ixoroideae</taxon>
        <taxon>Gardenieae complex</taxon>
        <taxon>Bertiereae - Coffeeae clade</taxon>
        <taxon>Coffeeae</taxon>
        <taxon>Coffea</taxon>
    </lineage>
</organism>
<name>A0ABM4WNS4_COFAR</name>
<evidence type="ECO:0000256" key="5">
    <source>
        <dbReference type="ARBA" id="ARBA00022679"/>
    </source>
</evidence>